<dbReference type="Proteomes" id="UP000292120">
    <property type="component" value="Unassembled WGS sequence"/>
</dbReference>
<evidence type="ECO:0000313" key="3">
    <source>
        <dbReference type="EMBL" id="TBO32779.1"/>
    </source>
</evidence>
<proteinExistence type="predicted"/>
<dbReference type="PANTHER" id="PTHR38731">
    <property type="entry name" value="LIPL45-RELATED LIPOPROTEIN-RELATED"/>
    <property type="match status" value="1"/>
</dbReference>
<protein>
    <recommendedName>
        <fullName evidence="2">LysM domain-containing protein</fullName>
    </recommendedName>
</protein>
<comment type="caution">
    <text evidence="3">The sequence shown here is derived from an EMBL/GenBank/DDBJ whole genome shotgun (WGS) entry which is preliminary data.</text>
</comment>
<reference evidence="3 4" key="1">
    <citation type="submission" date="2019-02" db="EMBL/GenBank/DDBJ databases">
        <title>Aquabacterium sp. strain KMB7.</title>
        <authorList>
            <person name="Chen W.-M."/>
        </authorList>
    </citation>
    <scope>NUCLEOTIDE SEQUENCE [LARGE SCALE GENOMIC DNA]</scope>
    <source>
        <strain evidence="3 4">KMB7</strain>
    </source>
</reference>
<evidence type="ECO:0000313" key="4">
    <source>
        <dbReference type="Proteomes" id="UP000292120"/>
    </source>
</evidence>
<dbReference type="InterPro" id="IPR013783">
    <property type="entry name" value="Ig-like_fold"/>
</dbReference>
<dbReference type="Gene3D" id="3.10.350.10">
    <property type="entry name" value="LysM domain"/>
    <property type="match status" value="1"/>
</dbReference>
<dbReference type="RefSeq" id="WP_130966989.1">
    <property type="nucleotide sequence ID" value="NZ_SIXI01000002.1"/>
</dbReference>
<feature type="domain" description="LysM" evidence="2">
    <location>
        <begin position="52"/>
        <end position="99"/>
    </location>
</feature>
<dbReference type="CDD" id="cd00118">
    <property type="entry name" value="LysM"/>
    <property type="match status" value="1"/>
</dbReference>
<dbReference type="SUPFAM" id="SSF54106">
    <property type="entry name" value="LysM domain"/>
    <property type="match status" value="1"/>
</dbReference>
<dbReference type="AlphaFoldDB" id="A0A4Q9H0H0"/>
<dbReference type="EMBL" id="SIXI01000002">
    <property type="protein sequence ID" value="TBO32779.1"/>
    <property type="molecule type" value="Genomic_DNA"/>
</dbReference>
<dbReference type="InterPro" id="IPR016930">
    <property type="entry name" value="UCP029644"/>
</dbReference>
<dbReference type="PANTHER" id="PTHR38731:SF1">
    <property type="entry name" value="FECR PROTEIN DOMAIN-CONTAINING PROTEIN"/>
    <property type="match status" value="1"/>
</dbReference>
<dbReference type="Pfam" id="PF01476">
    <property type="entry name" value="LysM"/>
    <property type="match status" value="1"/>
</dbReference>
<dbReference type="PROSITE" id="PS51782">
    <property type="entry name" value="LYSM"/>
    <property type="match status" value="1"/>
</dbReference>
<feature type="region of interest" description="Disordered" evidence="1">
    <location>
        <begin position="251"/>
        <end position="290"/>
    </location>
</feature>
<evidence type="ECO:0000256" key="1">
    <source>
        <dbReference type="SAM" id="MobiDB-lite"/>
    </source>
</evidence>
<accession>A0A4Q9H0H0</accession>
<dbReference type="InterPro" id="IPR036779">
    <property type="entry name" value="LysM_dom_sf"/>
</dbReference>
<dbReference type="Gene3D" id="2.60.40.10">
    <property type="entry name" value="Immunoglobulins"/>
    <property type="match status" value="1"/>
</dbReference>
<dbReference type="SMART" id="SM00257">
    <property type="entry name" value="LysM"/>
    <property type="match status" value="1"/>
</dbReference>
<dbReference type="InterPro" id="IPR018392">
    <property type="entry name" value="LysM"/>
</dbReference>
<dbReference type="Gene3D" id="2.60.120.1440">
    <property type="match status" value="1"/>
</dbReference>
<sequence length="572" mass="61648">MMPCTPLPDLPPHADSHTAAARFPWVLALALCLSALPQPGASAPALPPAEVYTHVAQPGDTLIGLGERLLSQPADWPQLQRLNRIADPRRIPVGQAVRIPVALLRHVPRDAEVITVSGQARLKPAAGAEQVAQVGMRWAPGGQIQTGPDGFVTVKLADGSLLRIQSSTKVNLQQSRHYEAPGFFSNLLQVIQGRIEAAVAHLTGGEPRFQVRTPQATVGVRGTDFRVAADATEQTSQSEVLTGRVALRSERRTDQAELSAGQGARVDAQARVSPPTPLPQPPALDALPTLHERPLVRLNLPPQSAATRYRAQVAADAQFQDVRAEVVSSAPELRIAGLPDGLWHLRVRSIDGQGLEGPDATRTFTLAARPEPPQPMAPAPGAKHRGLSLPLRWAQPDEAAAFRLQVSTRADFQGPLQLDQRVTTTQHPLPLPQGTWHWRLASLTGAGRQGPWGDTQTAHLLPPPADVPAPTLSETHLSFRWPAEAGQTHLLQMARDRDFQQQLTSVHVAKAEAELPRPPEGGTWWVRVQSTDPDGYVGPFSSPQKITLPGCTADREGQCLRAMDGSVVRGRP</sequence>
<keyword evidence="4" id="KW-1185">Reference proteome</keyword>
<dbReference type="PIRSF" id="PIRSF029644">
    <property type="entry name" value="UCP029644"/>
    <property type="match status" value="1"/>
</dbReference>
<dbReference type="InterPro" id="IPR006860">
    <property type="entry name" value="FecR"/>
</dbReference>
<dbReference type="Pfam" id="PF04773">
    <property type="entry name" value="FecR"/>
    <property type="match status" value="1"/>
</dbReference>
<dbReference type="OrthoDB" id="9813091at2"/>
<name>A0A4Q9H0H0_9BURK</name>
<gene>
    <name evidence="3" type="ORF">EYS42_06285</name>
</gene>
<evidence type="ECO:0000259" key="2">
    <source>
        <dbReference type="PROSITE" id="PS51782"/>
    </source>
</evidence>
<organism evidence="3 4">
    <name type="scientific">Aquabacterium lacunae</name>
    <dbReference type="NCBI Taxonomy" id="2528630"/>
    <lineage>
        <taxon>Bacteria</taxon>
        <taxon>Pseudomonadati</taxon>
        <taxon>Pseudomonadota</taxon>
        <taxon>Betaproteobacteria</taxon>
        <taxon>Burkholderiales</taxon>
        <taxon>Aquabacterium</taxon>
    </lineage>
</organism>